<keyword evidence="4" id="KW-1185">Reference proteome</keyword>
<feature type="transmembrane region" description="Helical" evidence="2">
    <location>
        <begin position="180"/>
        <end position="200"/>
    </location>
</feature>
<sequence length="400" mass="42329">MQTPTRTHRNATLLPPVPPTAAPARPPAWRFLRWLLSMAAFAGVGMAVGFAAARFGVRLDGDLLPSPGWALLAGFVLAIWPNIVLHEAGHAAAGLACGMRALAFGIGPYRFERGAGGWRFRHGGGVRGISGFAALLPGERRHFGPIDHAVFLFGGPLANLLTAVLGLTAAALLAGSAWAAAVQGVAYSALLLGLVNLVPFQSKGWRSDGRGLLDLLRATPDAALQQQINQLMALSMAGVRPRDWPEALLPAVTDDSSTPVLVIVGRLLRLSRACDQRDAPAARDCAEVLCARFWEAPEVLRPNIAVSLAGHAAVMLRDDSLVAAWRPLCEGGLLDLSPYRDWLDAEHAALSGDTAAALRHLEAARAHLDRVQDSASLEVLGEQLDALAARLQTATCVKDA</sequence>
<evidence type="ECO:0000256" key="2">
    <source>
        <dbReference type="SAM" id="Phobius"/>
    </source>
</evidence>
<gene>
    <name evidence="3" type="ORF">AB6713_05635</name>
</gene>
<dbReference type="RefSeq" id="WP_370564092.1">
    <property type="nucleotide sequence ID" value="NZ_JBFWIB010000006.1"/>
</dbReference>
<accession>A0ABV4HMZ3</accession>
<protein>
    <submittedName>
        <fullName evidence="3">M50 family metallopeptidase</fullName>
        <ecNumber evidence="3">3.4.24.-</ecNumber>
    </submittedName>
</protein>
<feature type="region of interest" description="Disordered" evidence="1">
    <location>
        <begin position="1"/>
        <end position="22"/>
    </location>
</feature>
<keyword evidence="2" id="KW-0472">Membrane</keyword>
<keyword evidence="2" id="KW-0812">Transmembrane</keyword>
<evidence type="ECO:0000313" key="3">
    <source>
        <dbReference type="EMBL" id="MEZ0474097.1"/>
    </source>
</evidence>
<proteinExistence type="predicted"/>
<dbReference type="GO" id="GO:0016787">
    <property type="term" value="F:hydrolase activity"/>
    <property type="evidence" value="ECO:0007669"/>
    <property type="project" value="UniProtKB-KW"/>
</dbReference>
<keyword evidence="2" id="KW-1133">Transmembrane helix</keyword>
<name>A0ABV4HMZ3_9GAMM</name>
<dbReference type="EMBL" id="JBFWIC010000005">
    <property type="protein sequence ID" value="MEZ0474097.1"/>
    <property type="molecule type" value="Genomic_DNA"/>
</dbReference>
<feature type="transmembrane region" description="Helical" evidence="2">
    <location>
        <begin position="34"/>
        <end position="57"/>
    </location>
</feature>
<evidence type="ECO:0000256" key="1">
    <source>
        <dbReference type="SAM" id="MobiDB-lite"/>
    </source>
</evidence>
<feature type="transmembrane region" description="Helical" evidence="2">
    <location>
        <begin position="150"/>
        <end position="174"/>
    </location>
</feature>
<reference evidence="3 4" key="1">
    <citation type="submission" date="2024-07" db="EMBL/GenBank/DDBJ databases">
        <title>Luteimonas salilacus sp. nov., isolated from the shore soil of Salt Lake in Tibet of China.</title>
        <authorList>
            <person name="Zhang X."/>
            <person name="Li A."/>
        </authorList>
    </citation>
    <scope>NUCLEOTIDE SEQUENCE [LARGE SCALE GENOMIC DNA]</scope>
    <source>
        <strain evidence="3 4">B3-2-R+30</strain>
    </source>
</reference>
<feature type="transmembrane region" description="Helical" evidence="2">
    <location>
        <begin position="69"/>
        <end position="85"/>
    </location>
</feature>
<keyword evidence="3" id="KW-0378">Hydrolase</keyword>
<evidence type="ECO:0000313" key="4">
    <source>
        <dbReference type="Proteomes" id="UP001566331"/>
    </source>
</evidence>
<dbReference type="CDD" id="cd05709">
    <property type="entry name" value="S2P-M50"/>
    <property type="match status" value="1"/>
</dbReference>
<organism evidence="3 4">
    <name type="scientific">Luteimonas salinilitoris</name>
    <dbReference type="NCBI Taxonomy" id="3237697"/>
    <lineage>
        <taxon>Bacteria</taxon>
        <taxon>Pseudomonadati</taxon>
        <taxon>Pseudomonadota</taxon>
        <taxon>Gammaproteobacteria</taxon>
        <taxon>Lysobacterales</taxon>
        <taxon>Lysobacteraceae</taxon>
        <taxon>Luteimonas</taxon>
    </lineage>
</organism>
<dbReference type="Proteomes" id="UP001566331">
    <property type="component" value="Unassembled WGS sequence"/>
</dbReference>
<dbReference type="EC" id="3.4.24.-" evidence="3"/>
<comment type="caution">
    <text evidence="3">The sequence shown here is derived from an EMBL/GenBank/DDBJ whole genome shotgun (WGS) entry which is preliminary data.</text>
</comment>